<dbReference type="AlphaFoldDB" id="A0A7K4MLK4"/>
<keyword evidence="1" id="KW-0812">Transmembrane</keyword>
<accession>A0A7K4MLK4</accession>
<feature type="transmembrane region" description="Helical" evidence="1">
    <location>
        <begin position="6"/>
        <end position="24"/>
    </location>
</feature>
<name>A0A7K4MLK4_9ARCH</name>
<reference evidence="2 3" key="1">
    <citation type="journal article" date="2019" name="Environ. Microbiol.">
        <title>Genomics insights into ecotype formation of ammonia-oxidizing archaea in the deep ocean.</title>
        <authorList>
            <person name="Wang Y."/>
            <person name="Huang J.M."/>
            <person name="Cui G.J."/>
            <person name="Nunoura T."/>
            <person name="Takaki Y."/>
            <person name="Li W.L."/>
            <person name="Li J."/>
            <person name="Gao Z.M."/>
            <person name="Takai K."/>
            <person name="Zhang A.Q."/>
            <person name="Stepanauskas R."/>
        </authorList>
    </citation>
    <scope>NUCLEOTIDE SEQUENCE [LARGE SCALE GENOMIC DNA]</scope>
    <source>
        <strain evidence="2 3">C4</strain>
    </source>
</reference>
<sequence length="210" mass="23299">MNKLFLIPILLGIVAVVYISLFSISENTSQPQSKSIYEVGFTFNDVDKIKKSLSTQKIFMSSPIEITDNTIGKYCPYFTDIQNPIEHCATTAITDIHRNPLGNINMGGTTDGPIMALAIIDSSPSLDSKQDVVNHVFQTMIEILVCDCWEDRQPGGFESVSAWLDVAAEKSAESTQNTLTSKINGLENMNLILKITSTNEKYLWTLIILK</sequence>
<comment type="caution">
    <text evidence="2">The sequence shown here is derived from an EMBL/GenBank/DDBJ whole genome shotgun (WGS) entry which is preliminary data.</text>
</comment>
<proteinExistence type="predicted"/>
<organism evidence="2 3">
    <name type="scientific">Marine Group I thaumarchaeote</name>
    <dbReference type="NCBI Taxonomy" id="2511932"/>
    <lineage>
        <taxon>Archaea</taxon>
        <taxon>Nitrososphaerota</taxon>
        <taxon>Marine Group I</taxon>
    </lineage>
</organism>
<dbReference type="EMBL" id="JACATK010000024">
    <property type="protein sequence ID" value="NWJ30086.1"/>
    <property type="molecule type" value="Genomic_DNA"/>
</dbReference>
<evidence type="ECO:0000313" key="3">
    <source>
        <dbReference type="Proteomes" id="UP000568446"/>
    </source>
</evidence>
<keyword evidence="1" id="KW-0472">Membrane</keyword>
<protein>
    <submittedName>
        <fullName evidence="2">Uncharacterized protein</fullName>
    </submittedName>
</protein>
<gene>
    <name evidence="2" type="ORF">HX850_04140</name>
</gene>
<evidence type="ECO:0000313" key="2">
    <source>
        <dbReference type="EMBL" id="NWJ30086.1"/>
    </source>
</evidence>
<keyword evidence="1" id="KW-1133">Transmembrane helix</keyword>
<evidence type="ECO:0000256" key="1">
    <source>
        <dbReference type="SAM" id="Phobius"/>
    </source>
</evidence>
<dbReference type="Proteomes" id="UP000568446">
    <property type="component" value="Unassembled WGS sequence"/>
</dbReference>